<accession>A0A319BAX1</accession>
<keyword evidence="1" id="KW-0732">Signal</keyword>
<feature type="chain" id="PRO_5016433958" description="Secreted peptide" evidence="1">
    <location>
        <begin position="20"/>
        <end position="84"/>
    </location>
</feature>
<dbReference type="AlphaFoldDB" id="A0A319BAX1"/>
<dbReference type="RefSeq" id="XP_025563651.1">
    <property type="nucleotide sequence ID" value="XM_025702341.1"/>
</dbReference>
<dbReference type="Proteomes" id="UP000248405">
    <property type="component" value="Unassembled WGS sequence"/>
</dbReference>
<evidence type="ECO:0000313" key="3">
    <source>
        <dbReference type="Proteomes" id="UP000248405"/>
    </source>
</evidence>
<gene>
    <name evidence="2" type="ORF">BO88DRAFT_269403</name>
</gene>
<reference evidence="2" key="1">
    <citation type="submission" date="2016-12" db="EMBL/GenBank/DDBJ databases">
        <title>The genomes of Aspergillus section Nigri reveals drivers in fungal speciation.</title>
        <authorList>
            <consortium name="DOE Joint Genome Institute"/>
            <person name="Vesth T.C."/>
            <person name="Nybo J."/>
            <person name="Theobald S."/>
            <person name="Brandl J."/>
            <person name="Frisvad J.C."/>
            <person name="Nielsen K.F."/>
            <person name="Lyhne E.K."/>
            <person name="Kogle M.E."/>
            <person name="Kuo A."/>
            <person name="Riley R."/>
            <person name="Clum A."/>
            <person name="Nolan M."/>
            <person name="Lipzen A."/>
            <person name="Salamov A."/>
            <person name="Henrissat B."/>
            <person name="Wiebenga A."/>
            <person name="De Vries R.P."/>
            <person name="Grigoriev I.V."/>
            <person name="Mortensen U.H."/>
            <person name="Andersen M.R."/>
            <person name="Baker S.E."/>
        </authorList>
    </citation>
    <scope>NUCLEOTIDE SEQUENCE [LARGE SCALE GENOMIC DNA]</scope>
    <source>
        <strain evidence="2">CBS 113365</strain>
    </source>
</reference>
<keyword evidence="3" id="KW-1185">Reference proteome</keyword>
<proteinExistence type="predicted"/>
<feature type="signal peptide" evidence="1">
    <location>
        <begin position="1"/>
        <end position="19"/>
    </location>
</feature>
<sequence length="84" mass="9737">MSAMLLMSMLMLMLLHVVDDPRTVWRSGPHSIYFPFGIYHFIWFSYTHRHCVPVTSLLIHYLQHVTTCNVCLLGRNILVSATAM</sequence>
<name>A0A319BAX1_ASPVC</name>
<dbReference type="GeneID" id="37206933"/>
<evidence type="ECO:0000313" key="2">
    <source>
        <dbReference type="EMBL" id="PYH69857.1"/>
    </source>
</evidence>
<protein>
    <recommendedName>
        <fullName evidence="4">Secreted peptide</fullName>
    </recommendedName>
</protein>
<evidence type="ECO:0008006" key="4">
    <source>
        <dbReference type="Google" id="ProtNLM"/>
    </source>
</evidence>
<evidence type="ECO:0000256" key="1">
    <source>
        <dbReference type="SAM" id="SignalP"/>
    </source>
</evidence>
<dbReference type="EMBL" id="KZ821622">
    <property type="protein sequence ID" value="PYH69857.1"/>
    <property type="molecule type" value="Genomic_DNA"/>
</dbReference>
<organism evidence="2 3">
    <name type="scientific">Aspergillus vadensis (strain CBS 113365 / IMI 142717 / IBT 24658)</name>
    <dbReference type="NCBI Taxonomy" id="1448311"/>
    <lineage>
        <taxon>Eukaryota</taxon>
        <taxon>Fungi</taxon>
        <taxon>Dikarya</taxon>
        <taxon>Ascomycota</taxon>
        <taxon>Pezizomycotina</taxon>
        <taxon>Eurotiomycetes</taxon>
        <taxon>Eurotiomycetidae</taxon>
        <taxon>Eurotiales</taxon>
        <taxon>Aspergillaceae</taxon>
        <taxon>Aspergillus</taxon>
        <taxon>Aspergillus subgen. Circumdati</taxon>
    </lineage>
</organism>